<keyword evidence="2" id="KW-1185">Reference proteome</keyword>
<proteinExistence type="predicted"/>
<sequence>MAVARARVVAFLVLVAVIGGSQALEICDMTEDGLVACKPSVTTPNPVHPTPECCKAVAGADMKCLCSYRDSSMLPSLGIDPELAVGLPAKCSLPAPPC</sequence>
<organism evidence="1 2">
    <name type="scientific">Smallanthus sonchifolius</name>
    <dbReference type="NCBI Taxonomy" id="185202"/>
    <lineage>
        <taxon>Eukaryota</taxon>
        <taxon>Viridiplantae</taxon>
        <taxon>Streptophyta</taxon>
        <taxon>Embryophyta</taxon>
        <taxon>Tracheophyta</taxon>
        <taxon>Spermatophyta</taxon>
        <taxon>Magnoliopsida</taxon>
        <taxon>eudicotyledons</taxon>
        <taxon>Gunneridae</taxon>
        <taxon>Pentapetalae</taxon>
        <taxon>asterids</taxon>
        <taxon>campanulids</taxon>
        <taxon>Asterales</taxon>
        <taxon>Asteraceae</taxon>
        <taxon>Asteroideae</taxon>
        <taxon>Heliantheae alliance</taxon>
        <taxon>Millerieae</taxon>
        <taxon>Smallanthus</taxon>
    </lineage>
</organism>
<reference evidence="1 2" key="2">
    <citation type="journal article" date="2022" name="Mol. Ecol. Resour.">
        <title>The genomes of chicory, endive, great burdock and yacon provide insights into Asteraceae paleo-polyploidization history and plant inulin production.</title>
        <authorList>
            <person name="Fan W."/>
            <person name="Wang S."/>
            <person name="Wang H."/>
            <person name="Wang A."/>
            <person name="Jiang F."/>
            <person name="Liu H."/>
            <person name="Zhao H."/>
            <person name="Xu D."/>
            <person name="Zhang Y."/>
        </authorList>
    </citation>
    <scope>NUCLEOTIDE SEQUENCE [LARGE SCALE GENOMIC DNA]</scope>
    <source>
        <strain evidence="2">cv. Yunnan</strain>
        <tissue evidence="1">Leaves</tissue>
    </source>
</reference>
<reference evidence="2" key="1">
    <citation type="journal article" date="2022" name="Mol. Ecol. Resour.">
        <title>The genomes of chicory, endive, great burdock and yacon provide insights into Asteraceae palaeo-polyploidization history and plant inulin production.</title>
        <authorList>
            <person name="Fan W."/>
            <person name="Wang S."/>
            <person name="Wang H."/>
            <person name="Wang A."/>
            <person name="Jiang F."/>
            <person name="Liu H."/>
            <person name="Zhao H."/>
            <person name="Xu D."/>
            <person name="Zhang Y."/>
        </authorList>
    </citation>
    <scope>NUCLEOTIDE SEQUENCE [LARGE SCALE GENOMIC DNA]</scope>
    <source>
        <strain evidence="2">cv. Yunnan</strain>
    </source>
</reference>
<dbReference type="EMBL" id="CM042021">
    <property type="protein sequence ID" value="KAI3819605.1"/>
    <property type="molecule type" value="Genomic_DNA"/>
</dbReference>
<protein>
    <submittedName>
        <fullName evidence="1">Uncharacterized protein</fullName>
    </submittedName>
</protein>
<dbReference type="Proteomes" id="UP001056120">
    <property type="component" value="Linkage Group LG04"/>
</dbReference>
<accession>A0ACB9JJ80</accession>
<name>A0ACB9JJ80_9ASTR</name>
<comment type="caution">
    <text evidence="1">The sequence shown here is derived from an EMBL/GenBank/DDBJ whole genome shotgun (WGS) entry which is preliminary data.</text>
</comment>
<evidence type="ECO:0000313" key="1">
    <source>
        <dbReference type="EMBL" id="KAI3819605.1"/>
    </source>
</evidence>
<gene>
    <name evidence="1" type="ORF">L1987_13446</name>
</gene>
<evidence type="ECO:0000313" key="2">
    <source>
        <dbReference type="Proteomes" id="UP001056120"/>
    </source>
</evidence>